<evidence type="ECO:0000256" key="4">
    <source>
        <dbReference type="ARBA" id="ARBA00022741"/>
    </source>
</evidence>
<gene>
    <name evidence="14" type="ORF">C2S53_002997</name>
</gene>
<evidence type="ECO:0000256" key="3">
    <source>
        <dbReference type="ARBA" id="ARBA00022737"/>
    </source>
</evidence>
<organism evidence="14 15">
    <name type="scientific">Perilla frutescens var. hirtella</name>
    <name type="common">Perilla citriodora</name>
    <name type="synonym">Perilla setoyensis</name>
    <dbReference type="NCBI Taxonomy" id="608512"/>
    <lineage>
        <taxon>Eukaryota</taxon>
        <taxon>Viridiplantae</taxon>
        <taxon>Streptophyta</taxon>
        <taxon>Embryophyta</taxon>
        <taxon>Tracheophyta</taxon>
        <taxon>Spermatophyta</taxon>
        <taxon>Magnoliopsida</taxon>
        <taxon>eudicotyledons</taxon>
        <taxon>Gunneridae</taxon>
        <taxon>Pentapetalae</taxon>
        <taxon>asterids</taxon>
        <taxon>lamiids</taxon>
        <taxon>Lamiales</taxon>
        <taxon>Lamiaceae</taxon>
        <taxon>Nepetoideae</taxon>
        <taxon>Elsholtzieae</taxon>
        <taxon>Perilla</taxon>
    </lineage>
</organism>
<dbReference type="GO" id="GO:0005524">
    <property type="term" value="F:ATP binding"/>
    <property type="evidence" value="ECO:0007669"/>
    <property type="project" value="UniProtKB-KW"/>
</dbReference>
<dbReference type="InterPro" id="IPR056789">
    <property type="entry name" value="LRR_R13L1-DRL21"/>
</dbReference>
<dbReference type="PROSITE" id="PS51450">
    <property type="entry name" value="LRR"/>
    <property type="match status" value="1"/>
</dbReference>
<evidence type="ECO:0000259" key="13">
    <source>
        <dbReference type="Pfam" id="PF25019"/>
    </source>
</evidence>
<feature type="domain" description="Disease resistance protein winged helix" evidence="11">
    <location>
        <begin position="425"/>
        <end position="493"/>
    </location>
</feature>
<keyword evidence="2" id="KW-0433">Leucine-rich repeat</keyword>
<dbReference type="Proteomes" id="UP001190926">
    <property type="component" value="Unassembled WGS sequence"/>
</dbReference>
<feature type="region of interest" description="Disordered" evidence="8">
    <location>
        <begin position="721"/>
        <end position="747"/>
    </location>
</feature>
<reference evidence="14 15" key="1">
    <citation type="journal article" date="2021" name="Nat. Commun.">
        <title>Incipient diploidization of the medicinal plant Perilla within 10,000 years.</title>
        <authorList>
            <person name="Zhang Y."/>
            <person name="Shen Q."/>
            <person name="Leng L."/>
            <person name="Zhang D."/>
            <person name="Chen S."/>
            <person name="Shi Y."/>
            <person name="Ning Z."/>
            <person name="Chen S."/>
        </authorList>
    </citation>
    <scope>NUCLEOTIDE SEQUENCE [LARGE SCALE GENOMIC DNA]</scope>
    <source>
        <strain evidence="15">cv. PC099</strain>
    </source>
</reference>
<keyword evidence="5" id="KW-0611">Plant defense</keyword>
<dbReference type="Pfam" id="PF25019">
    <property type="entry name" value="LRR_R13L1-DRL21"/>
    <property type="match status" value="1"/>
</dbReference>
<dbReference type="InterPro" id="IPR058922">
    <property type="entry name" value="WHD_DRP"/>
</dbReference>
<feature type="domain" description="NB-ARC" evidence="9">
    <location>
        <begin position="172"/>
        <end position="339"/>
    </location>
</feature>
<dbReference type="InterPro" id="IPR036388">
    <property type="entry name" value="WH-like_DNA-bd_sf"/>
</dbReference>
<evidence type="ECO:0000256" key="5">
    <source>
        <dbReference type="ARBA" id="ARBA00022821"/>
    </source>
</evidence>
<dbReference type="GO" id="GO:0006952">
    <property type="term" value="P:defense response"/>
    <property type="evidence" value="ECO:0007669"/>
    <property type="project" value="UniProtKB-KW"/>
</dbReference>
<dbReference type="GO" id="GO:0043531">
    <property type="term" value="F:ADP binding"/>
    <property type="evidence" value="ECO:0007669"/>
    <property type="project" value="InterPro"/>
</dbReference>
<keyword evidence="7" id="KW-0175">Coiled coil</keyword>
<comment type="similarity">
    <text evidence="1">Belongs to the disease resistance NB-LRR family.</text>
</comment>
<dbReference type="Gene3D" id="1.20.5.4130">
    <property type="match status" value="1"/>
</dbReference>
<dbReference type="InterPro" id="IPR042197">
    <property type="entry name" value="Apaf_helical"/>
</dbReference>
<evidence type="ECO:0000256" key="7">
    <source>
        <dbReference type="SAM" id="Coils"/>
    </source>
</evidence>
<dbReference type="Pfam" id="PF18052">
    <property type="entry name" value="Rx_N"/>
    <property type="match status" value="1"/>
</dbReference>
<dbReference type="Gene3D" id="1.10.8.430">
    <property type="entry name" value="Helical domain of apoptotic protease-activating factors"/>
    <property type="match status" value="1"/>
</dbReference>
<keyword evidence="15" id="KW-1185">Reference proteome</keyword>
<feature type="domain" description="Disease resistance N-terminal" evidence="10">
    <location>
        <begin position="10"/>
        <end position="96"/>
    </location>
</feature>
<dbReference type="InterPro" id="IPR027417">
    <property type="entry name" value="P-loop_NTPase"/>
</dbReference>
<comment type="caution">
    <text evidence="14">The sequence shown here is derived from an EMBL/GenBank/DDBJ whole genome shotgun (WGS) entry which is preliminary data.</text>
</comment>
<dbReference type="AlphaFoldDB" id="A0AAD4JHC3"/>
<dbReference type="SUPFAM" id="SSF52058">
    <property type="entry name" value="L domain-like"/>
    <property type="match status" value="2"/>
</dbReference>
<keyword evidence="4" id="KW-0547">Nucleotide-binding</keyword>
<dbReference type="InterPro" id="IPR001611">
    <property type="entry name" value="Leu-rich_rpt"/>
</dbReference>
<dbReference type="Pfam" id="PF23598">
    <property type="entry name" value="LRR_14"/>
    <property type="match status" value="1"/>
</dbReference>
<dbReference type="InterPro" id="IPR002182">
    <property type="entry name" value="NB-ARC"/>
</dbReference>
<feature type="coiled-coil region" evidence="7">
    <location>
        <begin position="35"/>
        <end position="86"/>
    </location>
</feature>
<evidence type="ECO:0000259" key="11">
    <source>
        <dbReference type="Pfam" id="PF23559"/>
    </source>
</evidence>
<dbReference type="PANTHER" id="PTHR36766">
    <property type="entry name" value="PLANT BROAD-SPECTRUM MILDEW RESISTANCE PROTEIN RPW8"/>
    <property type="match status" value="1"/>
</dbReference>
<keyword evidence="6" id="KW-0067">ATP-binding</keyword>
<evidence type="ECO:0000313" key="14">
    <source>
        <dbReference type="EMBL" id="KAH6833133.1"/>
    </source>
</evidence>
<proteinExistence type="inferred from homology"/>
<dbReference type="InterPro" id="IPR041118">
    <property type="entry name" value="Rx_N"/>
</dbReference>
<dbReference type="Gene3D" id="1.10.10.10">
    <property type="entry name" value="Winged helix-like DNA-binding domain superfamily/Winged helix DNA-binding domain"/>
    <property type="match status" value="1"/>
</dbReference>
<dbReference type="Pfam" id="PF00931">
    <property type="entry name" value="NB-ARC"/>
    <property type="match status" value="1"/>
</dbReference>
<evidence type="ECO:0000256" key="1">
    <source>
        <dbReference type="ARBA" id="ARBA00008894"/>
    </source>
</evidence>
<sequence>MADLILGPLMQIVVEKLASPLLQKFQDRHNLKDNIRKLQQSVPRIQALLEDAQKQQQTRLAVKQWLVELEEAALESEVLLDELAAEMKARERRSSTKGKEVAGGLMFFPFKPSDHLFELATQLQNKLRELDQIAEQAFSFDLHEKAAERMNESSGSRETMSCLLDDNVYGREEDKHNVLNFLLHGATKCPSVISVVGIGGVGKTTLAQLVYGDEMVDSHFELKLGIHVSDDFDMGKLMRSVVESATKNRYELSGLDNLQSQLRDSLKGKRFLLVLDDVWNEDGEKWRKFINLFKVGAEGSRVLITTRSQGTASITNSTVYELKGLANAECWKLFKEIAFLQGEDGANNRLVEIGKEIIKKCGGIPLAVRALASLLKSKKEEYWISVQDSELWQFEAYQSAVMPALKLSYQYLPSHLKRCLAFCSLFPRDHEIPRGKMIYIWMAHGLILPDGGTRQLEVIGGEYFDDLLNLSFFQEVDQKHEVYKMHDLIYDLVRTVAGYGFSVLGQGLAPIDLERIHHLSMVCSSDPSSLPERLFGTKHLRTLLLLSPGGSSNELTPFWPVNFIYLKVLDLSGYGLKKLDEKVSALLCLRYLDLSSNPIQTLPRTICDLYFLQTLNLFECQHLVELPFEIAKVSSLRHLNIKGCEALTHMPAKVGELVHLQTLPIYIVGKRAGDSIAQLEFLNLRNELSIKCMENVRDSEEAKKANMKEKKHLKSLKLQWGSSSGSKDFRPEIGASSNSSLSFEPEEDDDDVETILKYLEPHSHLKTLHVKGYPGRNFPAWNLPNLTMVELINCRRSKNLPKLGHLPFLERLHLQGMDSITHISEAFYGGVAEPFPSLNYLTIRDFPYLEEWFSISKGVPFPRLEELVLDKCPKLTIAPSFPSIKNLELHHCNANIMKSMETATFLSTLMINELPELESLSGTFLQNNYSLKSLEIHSCQNLLLLPTEIEKLTSLKSLTISCCEKLGDLPPGLRKLNSLELLEINGCHSLKMLPHEEIEGLSSLKTLSIENCRNLFSFSGGFDHLIALEQLSIMNCPELTSLPDGFHNLSSLRSLHIESCPALADLPVSLQHATELQSLVIHSCVELTALPEWFSRFSSLRSLAIVECRKLMSLPEGIQRLTKLQLLSIQECPILEDRCKRKGIFWRRIEHIPHKYIGSMKL</sequence>
<accession>A0AAD4JHC3</accession>
<dbReference type="GO" id="GO:0051707">
    <property type="term" value="P:response to other organism"/>
    <property type="evidence" value="ECO:0007669"/>
    <property type="project" value="UniProtKB-ARBA"/>
</dbReference>
<protein>
    <submittedName>
        <fullName evidence="14">Uncharacterized protein</fullName>
    </submittedName>
</protein>
<dbReference type="Pfam" id="PF23559">
    <property type="entry name" value="WHD_DRP"/>
    <property type="match status" value="1"/>
</dbReference>
<dbReference type="SUPFAM" id="SSF52540">
    <property type="entry name" value="P-loop containing nucleoside triphosphate hydrolases"/>
    <property type="match status" value="1"/>
</dbReference>
<feature type="domain" description="Disease resistance R13L4/SHOC-2-like LRR" evidence="12">
    <location>
        <begin position="887"/>
        <end position="1128"/>
    </location>
</feature>
<dbReference type="InterPro" id="IPR032675">
    <property type="entry name" value="LRR_dom_sf"/>
</dbReference>
<dbReference type="EMBL" id="SDAM02000059">
    <property type="protein sequence ID" value="KAH6833133.1"/>
    <property type="molecule type" value="Genomic_DNA"/>
</dbReference>
<dbReference type="PANTHER" id="PTHR36766:SF59">
    <property type="entry name" value="DISEASE RESISTANCE PROTEIN RGA2-LIKE"/>
    <property type="match status" value="1"/>
</dbReference>
<dbReference type="InterPro" id="IPR055414">
    <property type="entry name" value="LRR_R13L4/SHOC2-like"/>
</dbReference>
<dbReference type="PRINTS" id="PR00364">
    <property type="entry name" value="DISEASERSIST"/>
</dbReference>
<evidence type="ECO:0000259" key="10">
    <source>
        <dbReference type="Pfam" id="PF18052"/>
    </source>
</evidence>
<evidence type="ECO:0000256" key="6">
    <source>
        <dbReference type="ARBA" id="ARBA00022840"/>
    </source>
</evidence>
<feature type="domain" description="R13L1/DRL21-like LRR repeat region" evidence="13">
    <location>
        <begin position="676"/>
        <end position="817"/>
    </location>
</feature>
<evidence type="ECO:0000259" key="9">
    <source>
        <dbReference type="Pfam" id="PF00931"/>
    </source>
</evidence>
<evidence type="ECO:0000313" key="15">
    <source>
        <dbReference type="Proteomes" id="UP001190926"/>
    </source>
</evidence>
<evidence type="ECO:0000256" key="2">
    <source>
        <dbReference type="ARBA" id="ARBA00022614"/>
    </source>
</evidence>
<dbReference type="Gene3D" id="3.40.50.300">
    <property type="entry name" value="P-loop containing nucleotide triphosphate hydrolases"/>
    <property type="match status" value="1"/>
</dbReference>
<evidence type="ECO:0000256" key="8">
    <source>
        <dbReference type="SAM" id="MobiDB-lite"/>
    </source>
</evidence>
<name>A0AAD4JHC3_PERFH</name>
<keyword evidence="3" id="KW-0677">Repeat</keyword>
<evidence type="ECO:0000259" key="12">
    <source>
        <dbReference type="Pfam" id="PF23598"/>
    </source>
</evidence>
<dbReference type="Gene3D" id="3.80.10.10">
    <property type="entry name" value="Ribonuclease Inhibitor"/>
    <property type="match status" value="4"/>
</dbReference>